<evidence type="ECO:0000259" key="4">
    <source>
        <dbReference type="Pfam" id="PF00933"/>
    </source>
</evidence>
<keyword evidence="6" id="KW-1185">Reference proteome</keyword>
<dbReference type="EMBL" id="CP060713">
    <property type="protein sequence ID" value="QNN53022.1"/>
    <property type="molecule type" value="Genomic_DNA"/>
</dbReference>
<feature type="domain" description="Glycoside hydrolase family 3 N-terminal" evidence="4">
    <location>
        <begin position="30"/>
        <end position="326"/>
    </location>
</feature>
<reference evidence="5 6" key="1">
    <citation type="submission" date="2020-08" db="EMBL/GenBank/DDBJ databases">
        <title>Genome sequence of Nocardioides mesophilus KACC 16243T.</title>
        <authorList>
            <person name="Hyun D.-W."/>
            <person name="Bae J.-W."/>
        </authorList>
    </citation>
    <scope>NUCLEOTIDE SEQUENCE [LARGE SCALE GENOMIC DNA]</scope>
    <source>
        <strain evidence="5 6">KACC 16243</strain>
    </source>
</reference>
<evidence type="ECO:0000256" key="3">
    <source>
        <dbReference type="ARBA" id="ARBA00023295"/>
    </source>
</evidence>
<dbReference type="SUPFAM" id="SSF51445">
    <property type="entry name" value="(Trans)glycosidases"/>
    <property type="match status" value="1"/>
</dbReference>
<evidence type="ECO:0000313" key="6">
    <source>
        <dbReference type="Proteomes" id="UP000515947"/>
    </source>
</evidence>
<dbReference type="GO" id="GO:0009254">
    <property type="term" value="P:peptidoglycan turnover"/>
    <property type="evidence" value="ECO:0007669"/>
    <property type="project" value="TreeGrafter"/>
</dbReference>
<dbReference type="GO" id="GO:0004553">
    <property type="term" value="F:hydrolase activity, hydrolyzing O-glycosyl compounds"/>
    <property type="evidence" value="ECO:0007669"/>
    <property type="project" value="InterPro"/>
</dbReference>
<dbReference type="PROSITE" id="PS00775">
    <property type="entry name" value="GLYCOSYL_HYDROL_F3"/>
    <property type="match status" value="1"/>
</dbReference>
<dbReference type="InterPro" id="IPR036962">
    <property type="entry name" value="Glyco_hydro_3_N_sf"/>
</dbReference>
<dbReference type="GO" id="GO:0005975">
    <property type="term" value="P:carbohydrate metabolic process"/>
    <property type="evidence" value="ECO:0007669"/>
    <property type="project" value="InterPro"/>
</dbReference>
<evidence type="ECO:0000256" key="2">
    <source>
        <dbReference type="ARBA" id="ARBA00022801"/>
    </source>
</evidence>
<keyword evidence="2 5" id="KW-0378">Hydrolase</keyword>
<evidence type="ECO:0000256" key="1">
    <source>
        <dbReference type="ARBA" id="ARBA00005336"/>
    </source>
</evidence>
<evidence type="ECO:0000313" key="5">
    <source>
        <dbReference type="EMBL" id="QNN53022.1"/>
    </source>
</evidence>
<dbReference type="RefSeq" id="WP_187578864.1">
    <property type="nucleotide sequence ID" value="NZ_CP060713.1"/>
</dbReference>
<protein>
    <submittedName>
        <fullName evidence="5">Glycoside hydrolase family 3 protein</fullName>
    </submittedName>
</protein>
<dbReference type="KEGG" id="nmes:H9L09_00480"/>
<accession>A0A7G9RBP7</accession>
<proteinExistence type="inferred from homology"/>
<organism evidence="5 6">
    <name type="scientific">Nocardioides mesophilus</name>
    <dbReference type="NCBI Taxonomy" id="433659"/>
    <lineage>
        <taxon>Bacteria</taxon>
        <taxon>Bacillati</taxon>
        <taxon>Actinomycetota</taxon>
        <taxon>Actinomycetes</taxon>
        <taxon>Propionibacteriales</taxon>
        <taxon>Nocardioidaceae</taxon>
        <taxon>Nocardioides</taxon>
    </lineage>
</organism>
<dbReference type="AlphaFoldDB" id="A0A7G9RBP7"/>
<dbReference type="InterPro" id="IPR017853">
    <property type="entry name" value="GH"/>
</dbReference>
<dbReference type="InterPro" id="IPR019800">
    <property type="entry name" value="Glyco_hydro_3_AS"/>
</dbReference>
<gene>
    <name evidence="5" type="ORF">H9L09_00480</name>
</gene>
<dbReference type="PANTHER" id="PTHR30480:SF16">
    <property type="entry name" value="GLYCOSIDE HYDROLASE FAMILY 3 DOMAIN PROTEIN"/>
    <property type="match status" value="1"/>
</dbReference>
<dbReference type="InterPro" id="IPR001764">
    <property type="entry name" value="Glyco_hydro_3_N"/>
</dbReference>
<dbReference type="InterPro" id="IPR050226">
    <property type="entry name" value="NagZ_Beta-hexosaminidase"/>
</dbReference>
<dbReference type="Pfam" id="PF00933">
    <property type="entry name" value="Glyco_hydro_3"/>
    <property type="match status" value="1"/>
</dbReference>
<dbReference type="Gene3D" id="3.20.20.300">
    <property type="entry name" value="Glycoside hydrolase, family 3, N-terminal domain"/>
    <property type="match status" value="1"/>
</dbReference>
<sequence length="485" mass="50119">MTALERLAASVLLPGFSSASAPDWLLDWLDRGLAGVCLFGQNVVDPAQLRRLTDELHARRAGVLVASDEEGGTVTRMESATGSSWPGHGTLGALDDPRTTYDVARGLGAAARAAGIDVVAAPVVDVASEPDNPVIGVRSFGADPALVARHGAQFVEGLQAAGVAACAKHFPGHGATRTDSHVALPVIEVDEATWRRRDLPPFTAAVGAGTRCVMTAHVVLTALDAVPATMSAPVLRLLREELDYDGVIVSDALDMRAISHGVGRAEGAVRALEAGVDLLCIGNPDFPDPYDDEAAVEEVVAAVVAAVAGGRLTRERLEEASGRVAALGAWAAQQAGRPRTPQPADLGVSAARCALQVRGEVGVRDDAVVLVPRTAVGFAAGRRESALVAELTARRPSWPVVADADATRARGVAADGRRVVVVVDGRLDAEAVDTVRAVLDERPDSVVVYGGPAGASDPGDHTVHTHGGGRATARAAADLILEETR</sequence>
<dbReference type="Proteomes" id="UP000515947">
    <property type="component" value="Chromosome"/>
</dbReference>
<dbReference type="PANTHER" id="PTHR30480">
    <property type="entry name" value="BETA-HEXOSAMINIDASE-RELATED"/>
    <property type="match status" value="1"/>
</dbReference>
<name>A0A7G9RBP7_9ACTN</name>
<keyword evidence="3" id="KW-0326">Glycosidase</keyword>
<comment type="similarity">
    <text evidence="1">Belongs to the glycosyl hydrolase 3 family.</text>
</comment>